<feature type="domain" description="Alpha/beta hydrolase fold-3" evidence="2">
    <location>
        <begin position="83"/>
        <end position="291"/>
    </location>
</feature>
<evidence type="ECO:0000259" key="2">
    <source>
        <dbReference type="Pfam" id="PF07859"/>
    </source>
</evidence>
<dbReference type="STRING" id="1122146.IV53_GL000732"/>
<dbReference type="InterPro" id="IPR029058">
    <property type="entry name" value="AB_hydrolase_fold"/>
</dbReference>
<proteinExistence type="predicted"/>
<gene>
    <name evidence="3" type="ORF">IV53_GL000732</name>
</gene>
<evidence type="ECO:0000313" key="3">
    <source>
        <dbReference type="EMBL" id="KRN88764.1"/>
    </source>
</evidence>
<dbReference type="OrthoDB" id="9815425at2"/>
<dbReference type="Gene3D" id="3.40.50.1820">
    <property type="entry name" value="alpha/beta hydrolase"/>
    <property type="match status" value="1"/>
</dbReference>
<sequence length="323" mass="36782">MELISLEPAARQFCQSRLRTFIPTTIGIQAARESLALAQREPVFRHSVQIMTETLFDEINQVEIPVKILYPSDCKEGEKLPVLFYIHGGQFLTGDFQIYDKFIRELCERSRVALVFPEYSLAPEYQAPVQQQQIKQVFDQLPNLANKYQFDLKRIVLSADDVGGAFALTLVQQLTSKQQTSIYKMVLFCPVVNANFDTDSYYMFAGGYGLTREQMKFAWSQYQGSLHARNNPELSPLLMSADHFKQLPETLIITAEADVVRNEGEALARKMRDNGVDVAQIRFQGTVHDFVILNSLDKTNACRLAMNVAVDWIKINLQPKKSI</sequence>
<dbReference type="eggNOG" id="COG0657">
    <property type="taxonomic scope" value="Bacteria"/>
</dbReference>
<dbReference type="AlphaFoldDB" id="A0A0R2KP79"/>
<keyword evidence="1 3" id="KW-0378">Hydrolase</keyword>
<dbReference type="RefSeq" id="WP_027107173.1">
    <property type="nucleotide sequence ID" value="NZ_JQBZ01000025.1"/>
</dbReference>
<dbReference type="EMBL" id="JQBZ01000025">
    <property type="protein sequence ID" value="KRN88764.1"/>
    <property type="molecule type" value="Genomic_DNA"/>
</dbReference>
<reference evidence="3 4" key="1">
    <citation type="journal article" date="2015" name="Genome Announc.">
        <title>Expanding the biotechnology potential of lactobacilli through comparative genomics of 213 strains and associated genera.</title>
        <authorList>
            <person name="Sun Z."/>
            <person name="Harris H.M."/>
            <person name="McCann A."/>
            <person name="Guo C."/>
            <person name="Argimon S."/>
            <person name="Zhang W."/>
            <person name="Yang X."/>
            <person name="Jeffery I.B."/>
            <person name="Cooney J.C."/>
            <person name="Kagawa T.F."/>
            <person name="Liu W."/>
            <person name="Song Y."/>
            <person name="Salvetti E."/>
            <person name="Wrobel A."/>
            <person name="Rasinkangas P."/>
            <person name="Parkhill J."/>
            <person name="Rea M.C."/>
            <person name="O'Sullivan O."/>
            <person name="Ritari J."/>
            <person name="Douillard F.P."/>
            <person name="Paul Ross R."/>
            <person name="Yang R."/>
            <person name="Briner A.E."/>
            <person name="Felis G.E."/>
            <person name="de Vos W.M."/>
            <person name="Barrangou R."/>
            <person name="Klaenhammer T.R."/>
            <person name="Caufield P.W."/>
            <person name="Cui Y."/>
            <person name="Zhang H."/>
            <person name="O'Toole P.W."/>
        </authorList>
    </citation>
    <scope>NUCLEOTIDE SEQUENCE [LARGE SCALE GENOMIC DNA]</scope>
    <source>
        <strain evidence="3 4">DSM 22408</strain>
    </source>
</reference>
<dbReference type="InterPro" id="IPR013094">
    <property type="entry name" value="AB_hydrolase_3"/>
</dbReference>
<dbReference type="PANTHER" id="PTHR48081">
    <property type="entry name" value="AB HYDROLASE SUPERFAMILY PROTEIN C4A8.06C"/>
    <property type="match status" value="1"/>
</dbReference>
<evidence type="ECO:0000313" key="4">
    <source>
        <dbReference type="Proteomes" id="UP000051500"/>
    </source>
</evidence>
<dbReference type="Proteomes" id="UP000051500">
    <property type="component" value="Unassembled WGS sequence"/>
</dbReference>
<dbReference type="GO" id="GO:0016787">
    <property type="term" value="F:hydrolase activity"/>
    <property type="evidence" value="ECO:0007669"/>
    <property type="project" value="UniProtKB-KW"/>
</dbReference>
<accession>A0A0R2KP79</accession>
<evidence type="ECO:0000256" key="1">
    <source>
        <dbReference type="ARBA" id="ARBA00022801"/>
    </source>
</evidence>
<name>A0A0R2KP79_9LACO</name>
<dbReference type="InterPro" id="IPR050300">
    <property type="entry name" value="GDXG_lipolytic_enzyme"/>
</dbReference>
<dbReference type="SUPFAM" id="SSF53474">
    <property type="entry name" value="alpha/beta-Hydrolases"/>
    <property type="match status" value="1"/>
</dbReference>
<comment type="caution">
    <text evidence="3">The sequence shown here is derived from an EMBL/GenBank/DDBJ whole genome shotgun (WGS) entry which is preliminary data.</text>
</comment>
<organism evidence="3 4">
    <name type="scientific">Ligilactobacillus ceti DSM 22408</name>
    <dbReference type="NCBI Taxonomy" id="1122146"/>
    <lineage>
        <taxon>Bacteria</taxon>
        <taxon>Bacillati</taxon>
        <taxon>Bacillota</taxon>
        <taxon>Bacilli</taxon>
        <taxon>Lactobacillales</taxon>
        <taxon>Lactobacillaceae</taxon>
        <taxon>Ligilactobacillus</taxon>
    </lineage>
</organism>
<protein>
    <submittedName>
        <fullName evidence="3">Alpha beta hydrolase fold family protein</fullName>
    </submittedName>
</protein>
<dbReference type="Pfam" id="PF07859">
    <property type="entry name" value="Abhydrolase_3"/>
    <property type="match status" value="1"/>
</dbReference>
<keyword evidence="4" id="KW-1185">Reference proteome</keyword>
<dbReference type="PATRIC" id="fig|1122146.4.peg.762"/>
<dbReference type="PANTHER" id="PTHR48081:SF8">
    <property type="entry name" value="ALPHA_BETA HYDROLASE FOLD-3 DOMAIN-CONTAINING PROTEIN-RELATED"/>
    <property type="match status" value="1"/>
</dbReference>